<protein>
    <recommendedName>
        <fullName evidence="3">Probable chemoreceptor glutamine deamidase CheD</fullName>
        <ecNumber evidence="3">3.5.1.44</ecNumber>
    </recommendedName>
</protein>
<keyword evidence="5" id="KW-1185">Reference proteome</keyword>
<gene>
    <name evidence="3" type="primary">cheD</name>
    <name evidence="4" type="ORF">SAMN06265219_107172</name>
</gene>
<dbReference type="Proteomes" id="UP000317557">
    <property type="component" value="Unassembled WGS sequence"/>
</dbReference>
<dbReference type="EC" id="3.5.1.44" evidence="3"/>
<dbReference type="InterPro" id="IPR011324">
    <property type="entry name" value="Cytotoxic_necrot_fac-like_cat"/>
</dbReference>
<dbReference type="EMBL" id="FXTP01000007">
    <property type="protein sequence ID" value="SMO67504.1"/>
    <property type="molecule type" value="Genomic_DNA"/>
</dbReference>
<dbReference type="Gene3D" id="3.30.1330.200">
    <property type="match status" value="1"/>
</dbReference>
<dbReference type="PANTHER" id="PTHR35147:SF1">
    <property type="entry name" value="CHEMORECEPTOR GLUTAMINE DEAMIDASE CHED-RELATED"/>
    <property type="match status" value="1"/>
</dbReference>
<dbReference type="HAMAP" id="MF_01440">
    <property type="entry name" value="CheD"/>
    <property type="match status" value="1"/>
</dbReference>
<dbReference type="SUPFAM" id="SSF64438">
    <property type="entry name" value="CNF1/YfiH-like putative cysteine hydrolases"/>
    <property type="match status" value="1"/>
</dbReference>
<comment type="function">
    <text evidence="3">Probably deamidates glutamine residues to glutamate on methyl-accepting chemotaxis receptors (MCPs), playing an important role in chemotaxis.</text>
</comment>
<keyword evidence="1 3" id="KW-0145">Chemotaxis</keyword>
<organism evidence="4 5">
    <name type="scientific">Gracilimonas mengyeensis</name>
    <dbReference type="NCBI Taxonomy" id="1302730"/>
    <lineage>
        <taxon>Bacteria</taxon>
        <taxon>Pseudomonadati</taxon>
        <taxon>Balneolota</taxon>
        <taxon>Balneolia</taxon>
        <taxon>Balneolales</taxon>
        <taxon>Balneolaceae</taxon>
        <taxon>Gracilimonas</taxon>
    </lineage>
</organism>
<evidence type="ECO:0000313" key="5">
    <source>
        <dbReference type="Proteomes" id="UP000317557"/>
    </source>
</evidence>
<keyword evidence="2 3" id="KW-0378">Hydrolase</keyword>
<proteinExistence type="inferred from homology"/>
<sequence length="173" mass="18706">MRKVVGVSDLKVSNNPGEIIITHALGSCLGITAFDPVAGVGGMVHVMLPLSKADPEKAKQKPAMYVDTGLQWLLHKVYDLGARKDNIEIIVAGGASMKRGDGDDYFKIGKRNFTTLRKLLWKNGFMIAHQDVGGNISRTMTLSVADGVVTINKQPINAPKRASSVTNQYIKSV</sequence>
<comment type="similarity">
    <text evidence="3">Belongs to the CheD family.</text>
</comment>
<evidence type="ECO:0000256" key="3">
    <source>
        <dbReference type="HAMAP-Rule" id="MF_01440"/>
    </source>
</evidence>
<evidence type="ECO:0000256" key="2">
    <source>
        <dbReference type="ARBA" id="ARBA00022801"/>
    </source>
</evidence>
<dbReference type="OrthoDB" id="9807202at2"/>
<dbReference type="InterPro" id="IPR005659">
    <property type="entry name" value="Chemorcpt_Glu_NH3ase_CheD"/>
</dbReference>
<dbReference type="AlphaFoldDB" id="A0A521D743"/>
<evidence type="ECO:0000313" key="4">
    <source>
        <dbReference type="EMBL" id="SMO67504.1"/>
    </source>
</evidence>
<name>A0A521D743_9BACT</name>
<reference evidence="4 5" key="1">
    <citation type="submission" date="2017-05" db="EMBL/GenBank/DDBJ databases">
        <authorList>
            <person name="Varghese N."/>
            <person name="Submissions S."/>
        </authorList>
    </citation>
    <scope>NUCLEOTIDE SEQUENCE [LARGE SCALE GENOMIC DNA]</scope>
    <source>
        <strain evidence="4 5">DSM 21985</strain>
    </source>
</reference>
<comment type="catalytic activity">
    <reaction evidence="3">
        <text>L-glutaminyl-[protein] + H2O = L-glutamyl-[protein] + NH4(+)</text>
        <dbReference type="Rhea" id="RHEA:16441"/>
        <dbReference type="Rhea" id="RHEA-COMP:10207"/>
        <dbReference type="Rhea" id="RHEA-COMP:10208"/>
        <dbReference type="ChEBI" id="CHEBI:15377"/>
        <dbReference type="ChEBI" id="CHEBI:28938"/>
        <dbReference type="ChEBI" id="CHEBI:29973"/>
        <dbReference type="ChEBI" id="CHEBI:30011"/>
        <dbReference type="EC" id="3.5.1.44"/>
    </reaction>
</comment>
<dbReference type="GO" id="GO:0050568">
    <property type="term" value="F:protein-glutamine glutaminase activity"/>
    <property type="evidence" value="ECO:0007669"/>
    <property type="project" value="UniProtKB-UniRule"/>
</dbReference>
<dbReference type="RefSeq" id="WP_142454408.1">
    <property type="nucleotide sequence ID" value="NZ_FXTP01000007.1"/>
</dbReference>
<accession>A0A521D743</accession>
<dbReference type="PANTHER" id="PTHR35147">
    <property type="entry name" value="CHEMORECEPTOR GLUTAMINE DEAMIDASE CHED-RELATED"/>
    <property type="match status" value="1"/>
</dbReference>
<dbReference type="CDD" id="cd16352">
    <property type="entry name" value="CheD"/>
    <property type="match status" value="1"/>
</dbReference>
<dbReference type="GO" id="GO:0006935">
    <property type="term" value="P:chemotaxis"/>
    <property type="evidence" value="ECO:0007669"/>
    <property type="project" value="UniProtKB-UniRule"/>
</dbReference>
<evidence type="ECO:0000256" key="1">
    <source>
        <dbReference type="ARBA" id="ARBA00022500"/>
    </source>
</evidence>
<dbReference type="InterPro" id="IPR038592">
    <property type="entry name" value="CheD-like_sf"/>
</dbReference>
<dbReference type="Pfam" id="PF03975">
    <property type="entry name" value="CheD"/>
    <property type="match status" value="1"/>
</dbReference>